<evidence type="ECO:0000313" key="5">
    <source>
        <dbReference type="Proteomes" id="UP000674938"/>
    </source>
</evidence>
<protein>
    <recommendedName>
        <fullName evidence="3">RNA-binding protein KhpA</fullName>
    </recommendedName>
    <alternativeName>
        <fullName evidence="3">KH-domain protein A</fullName>
    </alternativeName>
</protein>
<comment type="similarity">
    <text evidence="3">Belongs to the KhpA RNA-binding protein family.</text>
</comment>
<dbReference type="GO" id="GO:0003723">
    <property type="term" value="F:RNA binding"/>
    <property type="evidence" value="ECO:0007669"/>
    <property type="project" value="UniProtKB-UniRule"/>
</dbReference>
<keyword evidence="3" id="KW-0961">Cell wall biogenesis/degradation</keyword>
<dbReference type="EMBL" id="JAEEGA010000003">
    <property type="protein sequence ID" value="MBP1040729.1"/>
    <property type="molecule type" value="Genomic_DNA"/>
</dbReference>
<evidence type="ECO:0000256" key="1">
    <source>
        <dbReference type="ARBA" id="ARBA00022490"/>
    </source>
</evidence>
<reference evidence="4" key="1">
    <citation type="submission" date="2020-12" db="EMBL/GenBank/DDBJ databases">
        <title>Vagococcus allomyrinae sp. nov. and Enterococcus lavae sp. nov., isolated from the larvae of Allomyrina dichotoma.</title>
        <authorList>
            <person name="Lee S.D."/>
        </authorList>
    </citation>
    <scope>NUCLEOTIDE SEQUENCE</scope>
    <source>
        <strain evidence="4">BWB3-3</strain>
    </source>
</reference>
<evidence type="ECO:0000313" key="4">
    <source>
        <dbReference type="EMBL" id="MBP1040729.1"/>
    </source>
</evidence>
<dbReference type="GO" id="GO:0071555">
    <property type="term" value="P:cell wall organization"/>
    <property type="evidence" value="ECO:0007669"/>
    <property type="project" value="UniProtKB-KW"/>
</dbReference>
<keyword evidence="1 3" id="KW-0963">Cytoplasm</keyword>
<dbReference type="GO" id="GO:0008360">
    <property type="term" value="P:regulation of cell shape"/>
    <property type="evidence" value="ECO:0007669"/>
    <property type="project" value="UniProtKB-KW"/>
</dbReference>
<dbReference type="CDD" id="cd22533">
    <property type="entry name" value="KH-II_YlqC-like"/>
    <property type="match status" value="1"/>
</dbReference>
<keyword evidence="5" id="KW-1185">Reference proteome</keyword>
<keyword evidence="3" id="KW-0143">Chaperone</keyword>
<gene>
    <name evidence="3" type="primary">khpA</name>
    <name evidence="4" type="ORF">I6N95_06910</name>
</gene>
<sequence>MTDVKELVLTIVRPLVSHPEQIKLEVEESEDFFEYNLSVDPEDIGRIIGKQGRVAKAIRTIVYSVRLDGPKKVRLNILDGN</sequence>
<proteinExistence type="inferred from homology"/>
<dbReference type="GO" id="GO:0009252">
    <property type="term" value="P:peptidoglycan biosynthetic process"/>
    <property type="evidence" value="ECO:0007669"/>
    <property type="project" value="UniProtKB-UniRule"/>
</dbReference>
<dbReference type="InterPro" id="IPR009019">
    <property type="entry name" value="KH_sf_prok-type"/>
</dbReference>
<keyword evidence="3" id="KW-0133">Cell shape</keyword>
<accession>A0A940P3A8</accession>
<organism evidence="4 5">
    <name type="scientific">Vagococcus allomyrinae</name>
    <dbReference type="NCBI Taxonomy" id="2794353"/>
    <lineage>
        <taxon>Bacteria</taxon>
        <taxon>Bacillati</taxon>
        <taxon>Bacillota</taxon>
        <taxon>Bacilli</taxon>
        <taxon>Lactobacillales</taxon>
        <taxon>Enterococcaceae</taxon>
        <taxon>Vagococcus</taxon>
    </lineage>
</organism>
<dbReference type="PANTHER" id="PTHR34654">
    <property type="entry name" value="UPF0109 PROTEIN SCO5592"/>
    <property type="match status" value="1"/>
</dbReference>
<name>A0A940P3A8_9ENTE</name>
<dbReference type="InterPro" id="IPR020627">
    <property type="entry name" value="KhpA"/>
</dbReference>
<comment type="subcellular location">
    <subcellularLocation>
        <location evidence="3">Cytoplasm</location>
    </subcellularLocation>
</comment>
<comment type="function">
    <text evidence="3">A probable RNA chaperone. Forms a complex with KhpB which binds to cellular RNA and controls its expression. Plays a role in peptidoglycan (PG) homeostasis and cell length regulation.</text>
</comment>
<dbReference type="AlphaFoldDB" id="A0A940P3A8"/>
<dbReference type="Gene3D" id="3.30.300.20">
    <property type="match status" value="1"/>
</dbReference>
<dbReference type="PANTHER" id="PTHR34654:SF1">
    <property type="entry name" value="RNA-BINDING PROTEIN KHPA"/>
    <property type="match status" value="1"/>
</dbReference>
<dbReference type="SUPFAM" id="SSF54814">
    <property type="entry name" value="Prokaryotic type KH domain (KH-domain type II)"/>
    <property type="match status" value="1"/>
</dbReference>
<comment type="subunit">
    <text evidence="3">Forms a complex with KhpB.</text>
</comment>
<dbReference type="Pfam" id="PF13083">
    <property type="entry name" value="KH_KhpA-B"/>
    <property type="match status" value="1"/>
</dbReference>
<dbReference type="HAMAP" id="MF_00088">
    <property type="entry name" value="KhpA"/>
    <property type="match status" value="1"/>
</dbReference>
<dbReference type="GO" id="GO:0005737">
    <property type="term" value="C:cytoplasm"/>
    <property type="evidence" value="ECO:0007669"/>
    <property type="project" value="UniProtKB-SubCell"/>
</dbReference>
<keyword evidence="2 3" id="KW-0694">RNA-binding</keyword>
<dbReference type="Proteomes" id="UP000674938">
    <property type="component" value="Unassembled WGS sequence"/>
</dbReference>
<dbReference type="RefSeq" id="WP_209526032.1">
    <property type="nucleotide sequence ID" value="NZ_JAEEGA010000003.1"/>
</dbReference>
<evidence type="ECO:0000256" key="2">
    <source>
        <dbReference type="ARBA" id="ARBA00022884"/>
    </source>
</evidence>
<evidence type="ECO:0000256" key="3">
    <source>
        <dbReference type="HAMAP-Rule" id="MF_00088"/>
    </source>
</evidence>
<dbReference type="InterPro" id="IPR015946">
    <property type="entry name" value="KH_dom-like_a/b"/>
</dbReference>
<comment type="caution">
    <text evidence="4">The sequence shown here is derived from an EMBL/GenBank/DDBJ whole genome shotgun (WGS) entry which is preliminary data.</text>
</comment>